<evidence type="ECO:0000313" key="3">
    <source>
        <dbReference type="EMBL" id="CAF5178822.1"/>
    </source>
</evidence>
<evidence type="ECO:0000313" key="2">
    <source>
        <dbReference type="EMBL" id="CAF5153022.1"/>
    </source>
</evidence>
<protein>
    <submittedName>
        <fullName evidence="3">Uncharacterized protein</fullName>
    </submittedName>
</protein>
<feature type="compositionally biased region" description="Basic and acidic residues" evidence="1">
    <location>
        <begin position="12"/>
        <end position="32"/>
    </location>
</feature>
<feature type="compositionally biased region" description="Polar residues" evidence="1">
    <location>
        <begin position="1"/>
        <end position="11"/>
    </location>
</feature>
<gene>
    <name evidence="2" type="ORF">BYL167_LOCUS72713</name>
    <name evidence="4" type="ORF">GIL414_LOCUS83728</name>
    <name evidence="3" type="ORF">SMN809_LOCUS68301</name>
</gene>
<reference evidence="3" key="1">
    <citation type="submission" date="2021-02" db="EMBL/GenBank/DDBJ databases">
        <authorList>
            <person name="Nowell W R."/>
        </authorList>
    </citation>
    <scope>NUCLEOTIDE SEQUENCE</scope>
</reference>
<evidence type="ECO:0000313" key="5">
    <source>
        <dbReference type="Proteomes" id="UP000676336"/>
    </source>
</evidence>
<accession>A0A8S3HDK6</accession>
<dbReference type="Proteomes" id="UP000681967">
    <property type="component" value="Unassembled WGS sequence"/>
</dbReference>
<dbReference type="Proteomes" id="UP000681720">
    <property type="component" value="Unassembled WGS sequence"/>
</dbReference>
<name>A0A8S3HDK6_9BILA</name>
<dbReference type="EMBL" id="CAJOBI010317112">
    <property type="protein sequence ID" value="CAF5178822.1"/>
    <property type="molecule type" value="Genomic_DNA"/>
</dbReference>
<dbReference type="EMBL" id="CAJOBJ010363942">
    <property type="protein sequence ID" value="CAF5219877.1"/>
    <property type="molecule type" value="Genomic_DNA"/>
</dbReference>
<feature type="non-terminal residue" evidence="3">
    <location>
        <position position="1"/>
    </location>
</feature>
<sequence>MDSTRCTITQQEHQRQMSDKDDQIRQITKELN</sequence>
<comment type="caution">
    <text evidence="3">The sequence shown here is derived from an EMBL/GenBank/DDBJ whole genome shotgun (WGS) entry which is preliminary data.</text>
</comment>
<feature type="region of interest" description="Disordered" evidence="1">
    <location>
        <begin position="1"/>
        <end position="32"/>
    </location>
</feature>
<dbReference type="EMBL" id="CAJOBH010259153">
    <property type="protein sequence ID" value="CAF5153022.1"/>
    <property type="molecule type" value="Genomic_DNA"/>
</dbReference>
<dbReference type="AlphaFoldDB" id="A0A8S3HDK6"/>
<evidence type="ECO:0000313" key="4">
    <source>
        <dbReference type="EMBL" id="CAF5219877.1"/>
    </source>
</evidence>
<evidence type="ECO:0000256" key="1">
    <source>
        <dbReference type="SAM" id="MobiDB-lite"/>
    </source>
</evidence>
<organism evidence="3 5">
    <name type="scientific">Rotaria magnacalcarata</name>
    <dbReference type="NCBI Taxonomy" id="392030"/>
    <lineage>
        <taxon>Eukaryota</taxon>
        <taxon>Metazoa</taxon>
        <taxon>Spiralia</taxon>
        <taxon>Gnathifera</taxon>
        <taxon>Rotifera</taxon>
        <taxon>Eurotatoria</taxon>
        <taxon>Bdelloidea</taxon>
        <taxon>Philodinida</taxon>
        <taxon>Philodinidae</taxon>
        <taxon>Rotaria</taxon>
    </lineage>
</organism>
<dbReference type="Proteomes" id="UP000676336">
    <property type="component" value="Unassembled WGS sequence"/>
</dbReference>
<proteinExistence type="predicted"/>